<dbReference type="PROSITE" id="PS50181">
    <property type="entry name" value="FBOX"/>
    <property type="match status" value="1"/>
</dbReference>
<feature type="region of interest" description="Disordered" evidence="1">
    <location>
        <begin position="1"/>
        <end position="23"/>
    </location>
</feature>
<evidence type="ECO:0000259" key="2">
    <source>
        <dbReference type="PROSITE" id="PS50181"/>
    </source>
</evidence>
<dbReference type="GO" id="GO:1905761">
    <property type="term" value="F:SCF ubiquitin ligase complex binding"/>
    <property type="evidence" value="ECO:0000318"/>
    <property type="project" value="GO_Central"/>
</dbReference>
<dbReference type="InterPro" id="IPR036047">
    <property type="entry name" value="F-box-like_dom_sf"/>
</dbReference>
<dbReference type="SUPFAM" id="SSF52047">
    <property type="entry name" value="RNI-like"/>
    <property type="match status" value="1"/>
</dbReference>
<keyword evidence="5" id="KW-1185">Reference proteome</keyword>
<proteinExistence type="predicted"/>
<organism evidence="4 5">
    <name type="scientific">Helianthus annuus</name>
    <name type="common">Common sunflower</name>
    <dbReference type="NCBI Taxonomy" id="4232"/>
    <lineage>
        <taxon>Eukaryota</taxon>
        <taxon>Viridiplantae</taxon>
        <taxon>Streptophyta</taxon>
        <taxon>Embryophyta</taxon>
        <taxon>Tracheophyta</taxon>
        <taxon>Spermatophyta</taxon>
        <taxon>Magnoliopsida</taxon>
        <taxon>eudicotyledons</taxon>
        <taxon>Gunneridae</taxon>
        <taxon>Pentapetalae</taxon>
        <taxon>asterids</taxon>
        <taxon>campanulids</taxon>
        <taxon>Asterales</taxon>
        <taxon>Asteraceae</taxon>
        <taxon>Asteroideae</taxon>
        <taxon>Heliantheae alliance</taxon>
        <taxon>Heliantheae</taxon>
        <taxon>Helianthus</taxon>
    </lineage>
</organism>
<dbReference type="InParanoid" id="A0A251VG57"/>
<dbReference type="PANTHER" id="PTHR38926:SF80">
    <property type="entry name" value="F-BOX DOMAIN, LEUCINE-RICH REPEAT DOMAIN SUPERFAMILY"/>
    <property type="match status" value="1"/>
</dbReference>
<dbReference type="EMBL" id="CM007891">
    <property type="protein sequence ID" value="OTG33912.1"/>
    <property type="molecule type" value="Genomic_DNA"/>
</dbReference>
<evidence type="ECO:0000313" key="5">
    <source>
        <dbReference type="Proteomes" id="UP000215914"/>
    </source>
</evidence>
<dbReference type="Pfam" id="PF12937">
    <property type="entry name" value="F-box-like"/>
    <property type="match status" value="1"/>
</dbReference>
<feature type="domain" description="F-box" evidence="2">
    <location>
        <begin position="32"/>
        <end position="79"/>
    </location>
</feature>
<dbReference type="EMBL" id="MNCJ02000317">
    <property type="protein sequence ID" value="KAF5818382.1"/>
    <property type="molecule type" value="Genomic_DNA"/>
</dbReference>
<feature type="compositionally biased region" description="Basic residues" evidence="1">
    <location>
        <begin position="7"/>
        <end position="23"/>
    </location>
</feature>
<evidence type="ECO:0000313" key="4">
    <source>
        <dbReference type="EMBL" id="OTG33912.1"/>
    </source>
</evidence>
<reference evidence="3 5" key="1">
    <citation type="journal article" date="2017" name="Nature">
        <title>The sunflower genome provides insights into oil metabolism, flowering and Asterid evolution.</title>
        <authorList>
            <person name="Badouin H."/>
            <person name="Gouzy J."/>
            <person name="Grassa C.J."/>
            <person name="Murat F."/>
            <person name="Staton S.E."/>
            <person name="Cottret L."/>
            <person name="Lelandais-Briere C."/>
            <person name="Owens G.L."/>
            <person name="Carrere S."/>
            <person name="Mayjonade B."/>
            <person name="Legrand L."/>
            <person name="Gill N."/>
            <person name="Kane N.C."/>
            <person name="Bowers J.E."/>
            <person name="Hubner S."/>
            <person name="Bellec A."/>
            <person name="Berard A."/>
            <person name="Berges H."/>
            <person name="Blanchet N."/>
            <person name="Boniface M.C."/>
            <person name="Brunel D."/>
            <person name="Catrice O."/>
            <person name="Chaidir N."/>
            <person name="Claudel C."/>
            <person name="Donnadieu C."/>
            <person name="Faraut T."/>
            <person name="Fievet G."/>
            <person name="Helmstetter N."/>
            <person name="King M."/>
            <person name="Knapp S.J."/>
            <person name="Lai Z."/>
            <person name="Le Paslier M.C."/>
            <person name="Lippi Y."/>
            <person name="Lorenzon L."/>
            <person name="Mandel J.R."/>
            <person name="Marage G."/>
            <person name="Marchand G."/>
            <person name="Marquand E."/>
            <person name="Bret-Mestries E."/>
            <person name="Morien E."/>
            <person name="Nambeesan S."/>
            <person name="Nguyen T."/>
            <person name="Pegot-Espagnet P."/>
            <person name="Pouilly N."/>
            <person name="Raftis F."/>
            <person name="Sallet E."/>
            <person name="Schiex T."/>
            <person name="Thomas J."/>
            <person name="Vandecasteele C."/>
            <person name="Vares D."/>
            <person name="Vear F."/>
            <person name="Vautrin S."/>
            <person name="Crespi M."/>
            <person name="Mangin B."/>
            <person name="Burke J.M."/>
            <person name="Salse J."/>
            <person name="Munos S."/>
            <person name="Vincourt P."/>
            <person name="Rieseberg L.H."/>
            <person name="Langlade N.B."/>
        </authorList>
    </citation>
    <scope>NUCLEOTIDE SEQUENCE [LARGE SCALE GENOMIC DNA]</scope>
    <source>
        <strain evidence="5">cv. SF193</strain>
        <tissue evidence="3">Leaves</tissue>
    </source>
</reference>
<dbReference type="Gramene" id="mRNA:HanXRQr2_Chr02g0064541">
    <property type="protein sequence ID" value="mRNA:HanXRQr2_Chr02g0064541"/>
    <property type="gene ID" value="HanXRQr2_Chr02g0064541"/>
</dbReference>
<dbReference type="SUPFAM" id="SSF81383">
    <property type="entry name" value="F-box domain"/>
    <property type="match status" value="1"/>
</dbReference>
<dbReference type="Gene3D" id="3.80.10.10">
    <property type="entry name" value="Ribonuclease Inhibitor"/>
    <property type="match status" value="1"/>
</dbReference>
<sequence length="282" mass="32504">MPSTSKSKSKSNRRKGKTVPKPKQVWRVKPPTRNWLELPSDLMVNILQRIGLKDILEKAQLVCTAWREICKDPALWRVVHLDNTFRCPFDKTECQQMLKHAVDRSQGQLVDLTLIDVLDHELLQFVAARSSQLRRLEIMYYFVDHGIWSEAFKKFPLLEELSLLRTDISQEDIEVVGQHCPLLKTLKVNQQAMTLQNEIALAIAKSLPKLTHLELIGSSIKNTELQAILDGCGHLESLDLRRCTHLDLNEDLGKRCSQQIKHLKLPNQHLESSIRDLLDDQR</sequence>
<protein>
    <submittedName>
        <fullName evidence="3">F-box domain, leucine-rich repeat domain superfamily, F-box-like domain superfamily</fullName>
    </submittedName>
    <submittedName>
        <fullName evidence="4">Putative F-box domain, Leucine-rich repeat domain, L domain-like protein</fullName>
    </submittedName>
</protein>
<dbReference type="InterPro" id="IPR055411">
    <property type="entry name" value="LRR_FXL15/At3g58940/PEG3-like"/>
</dbReference>
<reference evidence="4" key="2">
    <citation type="submission" date="2017-02" db="EMBL/GenBank/DDBJ databases">
        <title>Sunflower complete genome.</title>
        <authorList>
            <person name="Langlade N."/>
            <person name="Munos S."/>
        </authorList>
    </citation>
    <scope>NUCLEOTIDE SEQUENCE [LARGE SCALE GENOMIC DNA]</scope>
    <source>
        <tissue evidence="4">Leaves</tissue>
    </source>
</reference>
<reference evidence="3" key="3">
    <citation type="submission" date="2020-06" db="EMBL/GenBank/DDBJ databases">
        <title>Helianthus annuus Genome sequencing and assembly Release 2.</title>
        <authorList>
            <person name="Gouzy J."/>
            <person name="Langlade N."/>
            <person name="Munos S."/>
        </authorList>
    </citation>
    <scope>NUCLEOTIDE SEQUENCE</scope>
    <source>
        <tissue evidence="3">Leaves</tissue>
    </source>
</reference>
<evidence type="ECO:0000313" key="3">
    <source>
        <dbReference type="EMBL" id="KAF5818382.1"/>
    </source>
</evidence>
<dbReference type="CDD" id="cd22164">
    <property type="entry name" value="F-box_AtSKIP19-like"/>
    <property type="match status" value="1"/>
</dbReference>
<accession>A0A251VG57</accession>
<evidence type="ECO:0000256" key="1">
    <source>
        <dbReference type="SAM" id="MobiDB-lite"/>
    </source>
</evidence>
<dbReference type="InterPro" id="IPR032675">
    <property type="entry name" value="LRR_dom_sf"/>
</dbReference>
<dbReference type="OMA" id="CYEITSE"/>
<name>A0A251VG57_HELAN</name>
<dbReference type="Proteomes" id="UP000215914">
    <property type="component" value="Chromosome 2"/>
</dbReference>
<dbReference type="OrthoDB" id="2095648at2759"/>
<dbReference type="AlphaFoldDB" id="A0A251VG57"/>
<dbReference type="InterPro" id="IPR001810">
    <property type="entry name" value="F-box_dom"/>
</dbReference>
<dbReference type="PANTHER" id="PTHR38926">
    <property type="entry name" value="F-BOX DOMAIN CONTAINING PROTEIN, EXPRESSED"/>
    <property type="match status" value="1"/>
</dbReference>
<gene>
    <name evidence="4" type="ORF">HannXRQ_Chr02g0039861</name>
    <name evidence="3" type="ORF">HanXRQr2_Chr02g0064541</name>
</gene>
<dbReference type="Gene3D" id="1.20.1280.50">
    <property type="match status" value="1"/>
</dbReference>
<dbReference type="Pfam" id="PF24758">
    <property type="entry name" value="LRR_At5g56370"/>
    <property type="match status" value="1"/>
</dbReference>